<name>A0AB39CDU5_9VIRU</name>
<accession>A0AB39CDU5</accession>
<proteinExistence type="predicted"/>
<organism evidence="1">
    <name type="scientific">Pseudomonas phage HRDY3</name>
    <dbReference type="NCBI Taxonomy" id="3236930"/>
    <lineage>
        <taxon>Viruses</taxon>
    </lineage>
</organism>
<dbReference type="EMBL" id="PQ015379">
    <property type="protein sequence ID" value="XDJ15019.1"/>
    <property type="molecule type" value="Genomic_DNA"/>
</dbReference>
<sequence length="191" mass="21705">MALIVSREQLHRILGDDGKITLWPSVTDQGRPRYAHACVGEPYARVHVGGMQVQCVNSADSSLFIGPHVKKIDALENTKFSPTYIYPNMALMTFGKLDRFYMSLLKAIHRAFVPSSELNRKQQFLAPSDVDGTDQNIDEVFHIYLKNNQDDYVKALCGEQGFNTDKLHTYMKAHNHTAQSLFAMLKNKWVD</sequence>
<reference evidence="1" key="1">
    <citation type="submission" date="2024-07" db="EMBL/GenBank/DDBJ databases">
        <authorList>
            <person name="Bringhurst R.M."/>
            <person name="Homer T.E."/>
        </authorList>
    </citation>
    <scope>NUCLEOTIDE SEQUENCE</scope>
</reference>
<protein>
    <submittedName>
        <fullName evidence="1">Uncharacterized protein</fullName>
    </submittedName>
</protein>
<evidence type="ECO:0000313" key="1">
    <source>
        <dbReference type="EMBL" id="XDJ15019.1"/>
    </source>
</evidence>